<protein>
    <submittedName>
        <fullName evidence="4">Carboxypeptidase-like regulatory domain-containing protein</fullName>
    </submittedName>
</protein>
<gene>
    <name evidence="4" type="ORF">P4S50_02125</name>
</gene>
<accession>A0ABY8ED96</accession>
<evidence type="ECO:0000256" key="1">
    <source>
        <dbReference type="ARBA" id="ARBA00007257"/>
    </source>
</evidence>
<keyword evidence="2" id="KW-0964">Secreted</keyword>
<dbReference type="Gene3D" id="2.60.40.1120">
    <property type="entry name" value="Carboxypeptidase-like, regulatory domain"/>
    <property type="match status" value="2"/>
</dbReference>
<keyword evidence="3" id="KW-0732">Signal</keyword>
<evidence type="ECO:0000313" key="5">
    <source>
        <dbReference type="Proteomes" id="UP001222800"/>
    </source>
</evidence>
<dbReference type="InterPro" id="IPR013783">
    <property type="entry name" value="Ig-like_fold"/>
</dbReference>
<evidence type="ECO:0000313" key="4">
    <source>
        <dbReference type="EMBL" id="WFD10892.1"/>
    </source>
</evidence>
<comment type="similarity">
    <text evidence="1">Belongs to the serine-aspartate repeat-containing protein (SDr) family.</text>
</comment>
<dbReference type="SUPFAM" id="SSF49452">
    <property type="entry name" value="Starch-binding domain-like"/>
    <property type="match status" value="2"/>
</dbReference>
<sequence>MSDLYKLGQSQQGSLEKVGKEIRLDVQLSDDPFLNTGSVSGTITNPNGNPVEGVLIKILNTNLDPLYHVLTDENGYYAINAISPGSEYHLVITKDGYLINEVTVFSIVSGQMLDLDATITPDPNATLSTITAHIYDTENNPLEGVIATLLKIVAGEEIIVAVTTTNEYGQCAFINVELGTYLGRGTKQGYMPITSEIQVTQPGSIIDLSGNMQISPTESQGTINGTITDDEGNGIVDAVVILYEVSGDPENPTLTPRRYTRTIAGGAYLFGDVPQGNYIVKANKES</sequence>
<evidence type="ECO:0000256" key="3">
    <source>
        <dbReference type="ARBA" id="ARBA00022729"/>
    </source>
</evidence>
<dbReference type="InterPro" id="IPR008969">
    <property type="entry name" value="CarboxyPept-like_regulatory"/>
</dbReference>
<proteinExistence type="inferred from homology"/>
<dbReference type="SUPFAM" id="SSF49464">
    <property type="entry name" value="Carboxypeptidase regulatory domain-like"/>
    <property type="match status" value="1"/>
</dbReference>
<name>A0ABY8ED96_9FIRM</name>
<dbReference type="PANTHER" id="PTHR36108:SF13">
    <property type="entry name" value="COLOSSIN-B-RELATED"/>
    <property type="match status" value="1"/>
</dbReference>
<dbReference type="EMBL" id="CP120733">
    <property type="protein sequence ID" value="WFD10892.1"/>
    <property type="molecule type" value="Genomic_DNA"/>
</dbReference>
<dbReference type="InterPro" id="IPR013784">
    <property type="entry name" value="Carb-bd-like_fold"/>
</dbReference>
<evidence type="ECO:0000256" key="2">
    <source>
        <dbReference type="ARBA" id="ARBA00022525"/>
    </source>
</evidence>
<reference evidence="4 5" key="1">
    <citation type="submission" date="2023-03" db="EMBL/GenBank/DDBJ databases">
        <title>Complete genome sequence of Tepidibacter sp. SWIR-1, isolated from a deep-sea hydrothermal vent.</title>
        <authorList>
            <person name="Li X."/>
        </authorList>
    </citation>
    <scope>NUCLEOTIDE SEQUENCE [LARGE SCALE GENOMIC DNA]</scope>
    <source>
        <strain evidence="4 5">SWIR-1</strain>
    </source>
</reference>
<dbReference type="Proteomes" id="UP001222800">
    <property type="component" value="Chromosome"/>
</dbReference>
<organism evidence="4 5">
    <name type="scientific">Tepidibacter hydrothermalis</name>
    <dbReference type="NCBI Taxonomy" id="3036126"/>
    <lineage>
        <taxon>Bacteria</taxon>
        <taxon>Bacillati</taxon>
        <taxon>Bacillota</taxon>
        <taxon>Clostridia</taxon>
        <taxon>Peptostreptococcales</taxon>
        <taxon>Peptostreptococcaceae</taxon>
        <taxon>Tepidibacter</taxon>
    </lineage>
</organism>
<keyword evidence="5" id="KW-1185">Reference proteome</keyword>
<dbReference type="Gene3D" id="2.60.40.10">
    <property type="entry name" value="Immunoglobulins"/>
    <property type="match status" value="1"/>
</dbReference>
<dbReference type="RefSeq" id="WP_277732857.1">
    <property type="nucleotide sequence ID" value="NZ_CP120733.1"/>
</dbReference>
<dbReference type="Pfam" id="PF13620">
    <property type="entry name" value="CarboxypepD_reg"/>
    <property type="match status" value="1"/>
</dbReference>
<dbReference type="PANTHER" id="PTHR36108">
    <property type="entry name" value="COLOSSIN-B-RELATED"/>
    <property type="match status" value="1"/>
</dbReference>